<keyword evidence="1" id="KW-0489">Methyltransferase</keyword>
<dbReference type="AlphaFoldDB" id="A0A4T2C6N7"/>
<gene>
    <name evidence="1" type="ORF">D4765_02860</name>
</gene>
<evidence type="ECO:0000313" key="2">
    <source>
        <dbReference type="Proteomes" id="UP000306192"/>
    </source>
</evidence>
<accession>A0A4T2C6N7</accession>
<proteinExistence type="predicted"/>
<protein>
    <submittedName>
        <fullName evidence="1">DNA methylase</fullName>
    </submittedName>
</protein>
<keyword evidence="1" id="KW-0808">Transferase</keyword>
<dbReference type="Gene3D" id="1.10.340.30">
    <property type="entry name" value="Hypothetical protein, domain 2"/>
    <property type="match status" value="1"/>
</dbReference>
<dbReference type="SUPFAM" id="SSF48150">
    <property type="entry name" value="DNA-glycosylase"/>
    <property type="match status" value="1"/>
</dbReference>
<sequence>MREQCDEEEAAVANMTAGDLGLKPDSGRAKDLYGWFLASLLFGRPVQQEVSAATWRVLVKHGLTSPGRFAEYDREGLRALLDEGHYARIDYVMTDELHEVMHRVKSEHGSVSQLVKRAGSRAELKATMLERKGVGPKTADIFLREVPDSVIGSATA</sequence>
<dbReference type="EMBL" id="QYRT01000004">
    <property type="protein sequence ID" value="TIH40083.1"/>
    <property type="molecule type" value="Genomic_DNA"/>
</dbReference>
<reference evidence="1 2" key="1">
    <citation type="journal article" date="2019" name="Microorganisms">
        <title>Systematic Affiliation and Genome Analysis of Subtercola vilae DB165(T) with Particular Emphasis on Cold Adaptation of an Isolate from a High-Altitude Cold Volcano Lake.</title>
        <authorList>
            <person name="Villalobos A.S."/>
            <person name="Wiese J."/>
            <person name="Imhoff J.F."/>
            <person name="Dorador C."/>
            <person name="Keller A."/>
            <person name="Hentschel U."/>
        </authorList>
    </citation>
    <scope>NUCLEOTIDE SEQUENCE [LARGE SCALE GENOMIC DNA]</scope>
    <source>
        <strain evidence="1 2">DB165</strain>
    </source>
</reference>
<comment type="caution">
    <text evidence="1">The sequence shown here is derived from an EMBL/GenBank/DDBJ whole genome shotgun (WGS) entry which is preliminary data.</text>
</comment>
<dbReference type="GO" id="GO:0008168">
    <property type="term" value="F:methyltransferase activity"/>
    <property type="evidence" value="ECO:0007669"/>
    <property type="project" value="UniProtKB-KW"/>
</dbReference>
<dbReference type="GO" id="GO:0006281">
    <property type="term" value="P:DNA repair"/>
    <property type="evidence" value="ECO:0007669"/>
    <property type="project" value="InterPro"/>
</dbReference>
<name>A0A4T2C6N7_9MICO</name>
<evidence type="ECO:0000313" key="1">
    <source>
        <dbReference type="EMBL" id="TIH40083.1"/>
    </source>
</evidence>
<dbReference type="InterPro" id="IPR011257">
    <property type="entry name" value="DNA_glycosylase"/>
</dbReference>
<keyword evidence="2" id="KW-1185">Reference proteome</keyword>
<organism evidence="1 2">
    <name type="scientific">Subtercola vilae</name>
    <dbReference type="NCBI Taxonomy" id="2056433"/>
    <lineage>
        <taxon>Bacteria</taxon>
        <taxon>Bacillati</taxon>
        <taxon>Actinomycetota</taxon>
        <taxon>Actinomycetes</taxon>
        <taxon>Micrococcales</taxon>
        <taxon>Microbacteriaceae</taxon>
        <taxon>Subtercola</taxon>
    </lineage>
</organism>
<dbReference type="GO" id="GO:0032259">
    <property type="term" value="P:methylation"/>
    <property type="evidence" value="ECO:0007669"/>
    <property type="project" value="UniProtKB-KW"/>
</dbReference>
<dbReference type="Proteomes" id="UP000306192">
    <property type="component" value="Unassembled WGS sequence"/>
</dbReference>